<feature type="region of interest" description="Disordered" evidence="1">
    <location>
        <begin position="293"/>
        <end position="423"/>
    </location>
</feature>
<feature type="compositionally biased region" description="Acidic residues" evidence="1">
    <location>
        <begin position="340"/>
        <end position="360"/>
    </location>
</feature>
<gene>
    <name evidence="2" type="ORF">Tco_0937387</name>
</gene>
<feature type="region of interest" description="Disordered" evidence="1">
    <location>
        <begin position="205"/>
        <end position="229"/>
    </location>
</feature>
<keyword evidence="3" id="KW-1185">Reference proteome</keyword>
<sequence length="1146" mass="130869">MTSITAQQTKLDLELVPKENHLDIGKCNGRIPHGFSPREPKFGHSGRDFDPLPSKEDTVSFLRDLGHTGVINSLNDVVVDQMHQPWRTFKNIDYVELLWEDFTYQIDNKEFKKQDKMYYPRFTKVIIHHFLIQEKSLSWRNRIGMHTSKDDYLINTLRFVSRKEASQKYGVVLPECLTSPAMKESKAYKTYLGFATGAVPPKAARKFKKASPSKKDNVPIPEDEEPVKKGKRLKIAAKKSAYKPATGIVIREPAVETKSKRKEKEKVDVAHGKGIELLSDVALTEEAQIKEVRKKSLRDFHKTHPSGSGTVAEDPPSVAKITPPVTSEGTGDIPGVPDVTNDDSSESESESWGNDEDDSNEEHVSSDEGSEEENESDKQASDSEQEEESEDDDQEENKDDDDLELESNDETEGDEERDDTTDQFDDDADARLEEPTETATGIVQGEDAHVTISTVTRKTEVPVTSSSRSSDLTSKFLKFSNIPHTDAEIVSPQDVPVHHEVPRTQEPTLLSILVSIIPESSPIFTNIPQSSHTFTPTPILATPTPPSTIQATNPLSNLPDFSFVFRFNDRISALEKEVAELKKDPLHTQVTSLVDEHLDIRLGETIEEFMNFLSESFTARIKEQVKDQLPQILPQEVSNFAPLVIKKLFHETRDEVTLAKASSQLQSTYEAASTLTEFELKKILLDKMEKSKSYLTAPKHRECYDGLKKYYALDQDFFYSYDVYTLKCGRKDKDKDEDPFAGSDRGLKRRKTSKDFVQSEEPVFEVADSDMPQDQEGDMGDNEDEPRKETASRTSTPTDKSLKDFDELMSTPIDFSAFIMNECYKALSEKIDWENPEGSDYPFDLSKPLPLITRGKRQKVPFEFFINNDLKYLQGGISTMTYTTSTTKTKAAQYDLPGIEDMVPNIWSHVKVAYDKYALWGISHWREQRKSFYAFVRGMQSRGDVYSTKRILAVTHVSVMRKYGYGYLEEIVVQRADNNQLNNLSGDDVVDFAIALRMYTKSLVIQKRVEDLQLGVESYQKKISVTKPDTTRSDLRKRHPYTPYKDPQGFIYVDDFGRYRLRSDELYKFSDGTLSRLLSSLKDITKNIDMTYLPKRRWSTLEKKRAHFMIKDINNLLKERKMRRSLEKFIGGRLYETDLRLLQRTI</sequence>
<dbReference type="Proteomes" id="UP001151760">
    <property type="component" value="Unassembled WGS sequence"/>
</dbReference>
<reference evidence="2" key="1">
    <citation type="journal article" date="2022" name="Int. J. Mol. Sci.">
        <title>Draft Genome of Tanacetum Coccineum: Genomic Comparison of Closely Related Tanacetum-Family Plants.</title>
        <authorList>
            <person name="Yamashiro T."/>
            <person name="Shiraishi A."/>
            <person name="Nakayama K."/>
            <person name="Satake H."/>
        </authorList>
    </citation>
    <scope>NUCLEOTIDE SEQUENCE</scope>
</reference>
<reference evidence="2" key="2">
    <citation type="submission" date="2022-01" db="EMBL/GenBank/DDBJ databases">
        <authorList>
            <person name="Yamashiro T."/>
            <person name="Shiraishi A."/>
            <person name="Satake H."/>
            <person name="Nakayama K."/>
        </authorList>
    </citation>
    <scope>NUCLEOTIDE SEQUENCE</scope>
</reference>
<evidence type="ECO:0000313" key="3">
    <source>
        <dbReference type="Proteomes" id="UP001151760"/>
    </source>
</evidence>
<feature type="compositionally biased region" description="Acidic residues" evidence="1">
    <location>
        <begin position="767"/>
        <end position="784"/>
    </location>
</feature>
<dbReference type="EMBL" id="BQNB010015229">
    <property type="protein sequence ID" value="GJT37522.1"/>
    <property type="molecule type" value="Genomic_DNA"/>
</dbReference>
<evidence type="ECO:0000313" key="2">
    <source>
        <dbReference type="EMBL" id="GJT37522.1"/>
    </source>
</evidence>
<proteinExistence type="predicted"/>
<feature type="compositionally biased region" description="Acidic residues" evidence="1">
    <location>
        <begin position="383"/>
        <end position="423"/>
    </location>
</feature>
<organism evidence="2 3">
    <name type="scientific">Tanacetum coccineum</name>
    <dbReference type="NCBI Taxonomy" id="301880"/>
    <lineage>
        <taxon>Eukaryota</taxon>
        <taxon>Viridiplantae</taxon>
        <taxon>Streptophyta</taxon>
        <taxon>Embryophyta</taxon>
        <taxon>Tracheophyta</taxon>
        <taxon>Spermatophyta</taxon>
        <taxon>Magnoliopsida</taxon>
        <taxon>eudicotyledons</taxon>
        <taxon>Gunneridae</taxon>
        <taxon>Pentapetalae</taxon>
        <taxon>asterids</taxon>
        <taxon>campanulids</taxon>
        <taxon>Asterales</taxon>
        <taxon>Asteraceae</taxon>
        <taxon>Asteroideae</taxon>
        <taxon>Anthemideae</taxon>
        <taxon>Anthemidinae</taxon>
        <taxon>Tanacetum</taxon>
    </lineage>
</organism>
<protein>
    <submittedName>
        <fullName evidence="2">Uncharacterized protein</fullName>
    </submittedName>
</protein>
<comment type="caution">
    <text evidence="2">The sequence shown here is derived from an EMBL/GenBank/DDBJ whole genome shotgun (WGS) entry which is preliminary data.</text>
</comment>
<accession>A0ABQ5DF75</accession>
<name>A0ABQ5DF75_9ASTR</name>
<feature type="region of interest" description="Disordered" evidence="1">
    <location>
        <begin position="733"/>
        <end position="803"/>
    </location>
</feature>
<evidence type="ECO:0000256" key="1">
    <source>
        <dbReference type="SAM" id="MobiDB-lite"/>
    </source>
</evidence>